<sequence length="342" mass="36554">MKTSTNHASARSGGVPPPDATKSRPILFAITLIAALAFATSCSRHDDHAGHDHAGHDHNKQQHDNHDHADQNRAARDHDAHDGHDHAAHSAPEKTDPHADHDHAKPDRDHSAPGHDHKTEPAQKRDPHAGHSHGASESTNVTYDEKNGLKFDDATAHAINLATTRIVTRPFAHRVMLNATVVDAGPPVQVTALVPPSVADDMQDHPHEGVRILAINRALTHATGQVEVTLALADIHNMAQTAKSVSSPGTDIGDSLAIPLIGPPEQKLTIPNTAVLRTIEGTFAYLYHDGHYRRTPVVLGMTDGAHTEIISGLAPDAPVAATAVEQLWLTELRLTKGGGHSH</sequence>
<dbReference type="EMBL" id="CP023004">
    <property type="protein sequence ID" value="AWI09560.1"/>
    <property type="molecule type" value="Genomic_DNA"/>
</dbReference>
<keyword evidence="4" id="KW-1185">Reference proteome</keyword>
<evidence type="ECO:0000256" key="1">
    <source>
        <dbReference type="SAM" id="MobiDB-lite"/>
    </source>
</evidence>
<evidence type="ECO:0000259" key="2">
    <source>
        <dbReference type="Pfam" id="PF25975"/>
    </source>
</evidence>
<dbReference type="RefSeq" id="WP_108825373.1">
    <property type="nucleotide sequence ID" value="NZ_CP023004.1"/>
</dbReference>
<feature type="region of interest" description="Disordered" evidence="1">
    <location>
        <begin position="44"/>
        <end position="140"/>
    </location>
</feature>
<feature type="region of interest" description="Disordered" evidence="1">
    <location>
        <begin position="1"/>
        <end position="22"/>
    </location>
</feature>
<feature type="compositionally biased region" description="Basic and acidic residues" evidence="1">
    <location>
        <begin position="44"/>
        <end position="129"/>
    </location>
</feature>
<organism evidence="3 4">
    <name type="scientific">Ereboglobus luteus</name>
    <dbReference type="NCBI Taxonomy" id="1796921"/>
    <lineage>
        <taxon>Bacteria</taxon>
        <taxon>Pseudomonadati</taxon>
        <taxon>Verrucomicrobiota</taxon>
        <taxon>Opitutia</taxon>
        <taxon>Opitutales</taxon>
        <taxon>Opitutaceae</taxon>
        <taxon>Ereboglobus</taxon>
    </lineage>
</organism>
<accession>A0A2U8E431</accession>
<dbReference type="KEGG" id="elut:CKA38_10185"/>
<proteinExistence type="predicted"/>
<dbReference type="Gene3D" id="2.40.420.20">
    <property type="match status" value="1"/>
</dbReference>
<dbReference type="Pfam" id="PF25975">
    <property type="entry name" value="CzcB_C"/>
    <property type="match status" value="1"/>
</dbReference>
<dbReference type="InterPro" id="IPR058649">
    <property type="entry name" value="CzcB_C"/>
</dbReference>
<evidence type="ECO:0000313" key="4">
    <source>
        <dbReference type="Proteomes" id="UP000244896"/>
    </source>
</evidence>
<reference evidence="3 4" key="1">
    <citation type="journal article" date="2018" name="Syst. Appl. Microbiol.">
        <title>Ereboglobus luteus gen. nov. sp. nov. from cockroach guts, and new insights into the oxygen relationship of the genera Opitutus and Didymococcus (Verrucomicrobia: Opitutaceae).</title>
        <authorList>
            <person name="Tegtmeier D."/>
            <person name="Belitz A."/>
            <person name="Radek R."/>
            <person name="Heimerl T."/>
            <person name="Brune A."/>
        </authorList>
    </citation>
    <scope>NUCLEOTIDE SEQUENCE [LARGE SCALE GENOMIC DNA]</scope>
    <source>
        <strain evidence="3 4">Ho45</strain>
    </source>
</reference>
<protein>
    <recommendedName>
        <fullName evidence="2">CzcB-like C-terminal circularly permuted SH3-like domain-containing protein</fullName>
    </recommendedName>
</protein>
<feature type="domain" description="CzcB-like C-terminal circularly permuted SH3-like" evidence="2">
    <location>
        <begin position="268"/>
        <end position="322"/>
    </location>
</feature>
<dbReference type="Proteomes" id="UP000244896">
    <property type="component" value="Chromosome"/>
</dbReference>
<gene>
    <name evidence="3" type="ORF">CKA38_10185</name>
</gene>
<dbReference type="AlphaFoldDB" id="A0A2U8E431"/>
<dbReference type="OrthoDB" id="192147at2"/>
<name>A0A2U8E431_9BACT</name>
<evidence type="ECO:0000313" key="3">
    <source>
        <dbReference type="EMBL" id="AWI09560.1"/>
    </source>
</evidence>